<evidence type="ECO:0000313" key="1">
    <source>
        <dbReference type="EMBL" id="OWK99400.1"/>
    </source>
</evidence>
<evidence type="ECO:0008006" key="3">
    <source>
        <dbReference type="Google" id="ProtNLM"/>
    </source>
</evidence>
<name>A0A246BCJ5_9FLAO</name>
<dbReference type="AlphaFoldDB" id="A0A246BCJ5"/>
<dbReference type="PROSITE" id="PS51257">
    <property type="entry name" value="PROKAR_LIPOPROTEIN"/>
    <property type="match status" value="1"/>
</dbReference>
<evidence type="ECO:0000313" key="2">
    <source>
        <dbReference type="Proteomes" id="UP000197587"/>
    </source>
</evidence>
<dbReference type="Proteomes" id="UP000197587">
    <property type="component" value="Unassembled WGS sequence"/>
</dbReference>
<proteinExistence type="predicted"/>
<accession>A0A246BCJ5</accession>
<gene>
    <name evidence="1" type="ORF">AP75_00175</name>
</gene>
<reference evidence="1 2" key="1">
    <citation type="submission" date="2017-05" db="EMBL/GenBank/DDBJ databases">
        <title>Genome of Chryseobacterium haifense.</title>
        <authorList>
            <person name="Newman J.D."/>
        </authorList>
    </citation>
    <scope>NUCLEOTIDE SEQUENCE [LARGE SCALE GENOMIC DNA]</scope>
    <source>
        <strain evidence="1 2">DSM 19056</strain>
    </source>
</reference>
<keyword evidence="2" id="KW-1185">Reference proteome</keyword>
<protein>
    <recommendedName>
        <fullName evidence="3">Lipoprotein</fullName>
    </recommendedName>
</protein>
<organism evidence="1 2">
    <name type="scientific">Kaistella haifensis DSM 19056</name>
    <dbReference type="NCBI Taxonomy" id="1450526"/>
    <lineage>
        <taxon>Bacteria</taxon>
        <taxon>Pseudomonadati</taxon>
        <taxon>Bacteroidota</taxon>
        <taxon>Flavobacteriia</taxon>
        <taxon>Flavobacteriales</taxon>
        <taxon>Weeksellaceae</taxon>
        <taxon>Chryseobacterium group</taxon>
        <taxon>Kaistella</taxon>
    </lineage>
</organism>
<dbReference type="EMBL" id="JASZ02000001">
    <property type="protein sequence ID" value="OWK99400.1"/>
    <property type="molecule type" value="Genomic_DNA"/>
</dbReference>
<comment type="caution">
    <text evidence="1">The sequence shown here is derived from an EMBL/GenBank/DDBJ whole genome shotgun (WGS) entry which is preliminary data.</text>
</comment>
<sequence length="170" mass="18987">MIMKKTILILCSILMLSCSKKEGEIINTQSDSAKIIDSINAVRSQINDSIKLKNSQNRFADLSGNHQLKFSSDAISSLIGTAKFEKTGRDEYSVSGKAGSGKNTLTIEGKISRVSDKHLNFEGKITQNIQGEKYTRTKKTTFLDEGKGKFWRLQDKVNSSGFVDYIDIYF</sequence>